<dbReference type="PANTHER" id="PTHR28524">
    <property type="entry name" value="SUCCINATE DEHYDROGENASE ASSEMBLY FACTOR 4, MITOCHONDRIAL"/>
    <property type="match status" value="1"/>
</dbReference>
<comment type="similarity">
    <text evidence="1">Belongs to the SDHAF4 family.</text>
</comment>
<evidence type="ECO:0008006" key="5">
    <source>
        <dbReference type="Google" id="ProtNLM"/>
    </source>
</evidence>
<sequence length="89" mass="9784">MNKLAELLKFARSTDGKAPEAEPAQDQPTPEAKGHDSRSLAEEKADLAGEKWRKMAEANGEIDIEIGGPKGLEPTRYGDWERAGRCVDF</sequence>
<protein>
    <recommendedName>
        <fullName evidence="5">DUF1674 domain-containing protein</fullName>
    </recommendedName>
</protein>
<keyword evidence="4" id="KW-1185">Reference proteome</keyword>
<name>A0A3D9HF74_9PROT</name>
<feature type="compositionally biased region" description="Basic and acidic residues" evidence="2">
    <location>
        <begin position="32"/>
        <end position="46"/>
    </location>
</feature>
<gene>
    <name evidence="3" type="ORF">DFP90_108142</name>
</gene>
<dbReference type="Proteomes" id="UP000256845">
    <property type="component" value="Unassembled WGS sequence"/>
</dbReference>
<dbReference type="PANTHER" id="PTHR28524:SF3">
    <property type="entry name" value="SUCCINATE DEHYDROGENASE ASSEMBLY FACTOR 4, MITOCHONDRIAL"/>
    <property type="match status" value="1"/>
</dbReference>
<dbReference type="OrthoDB" id="8481828at2"/>
<accession>A0A3D9HF74</accession>
<organism evidence="3 4">
    <name type="scientific">Aestuariispira insulae</name>
    <dbReference type="NCBI Taxonomy" id="1461337"/>
    <lineage>
        <taxon>Bacteria</taxon>
        <taxon>Pseudomonadati</taxon>
        <taxon>Pseudomonadota</taxon>
        <taxon>Alphaproteobacteria</taxon>
        <taxon>Rhodospirillales</taxon>
        <taxon>Kiloniellaceae</taxon>
        <taxon>Aestuariispira</taxon>
    </lineage>
</organism>
<evidence type="ECO:0000313" key="4">
    <source>
        <dbReference type="Proteomes" id="UP000256845"/>
    </source>
</evidence>
<dbReference type="InterPro" id="IPR012875">
    <property type="entry name" value="SDHF4"/>
</dbReference>
<dbReference type="EMBL" id="QRDW01000008">
    <property type="protein sequence ID" value="RED48123.1"/>
    <property type="molecule type" value="Genomic_DNA"/>
</dbReference>
<evidence type="ECO:0000313" key="3">
    <source>
        <dbReference type="EMBL" id="RED48123.1"/>
    </source>
</evidence>
<evidence type="ECO:0000256" key="1">
    <source>
        <dbReference type="ARBA" id="ARBA00005701"/>
    </source>
</evidence>
<dbReference type="AlphaFoldDB" id="A0A3D9HF74"/>
<reference evidence="3 4" key="1">
    <citation type="submission" date="2018-07" db="EMBL/GenBank/DDBJ databases">
        <title>Genomic Encyclopedia of Type Strains, Phase III (KMG-III): the genomes of soil and plant-associated and newly described type strains.</title>
        <authorList>
            <person name="Whitman W."/>
        </authorList>
    </citation>
    <scope>NUCLEOTIDE SEQUENCE [LARGE SCALE GENOMIC DNA]</scope>
    <source>
        <strain evidence="3 4">CECT 8488</strain>
    </source>
</reference>
<evidence type="ECO:0000256" key="2">
    <source>
        <dbReference type="SAM" id="MobiDB-lite"/>
    </source>
</evidence>
<feature type="region of interest" description="Disordered" evidence="2">
    <location>
        <begin position="1"/>
        <end position="46"/>
    </location>
</feature>
<comment type="caution">
    <text evidence="3">The sequence shown here is derived from an EMBL/GenBank/DDBJ whole genome shotgun (WGS) entry which is preliminary data.</text>
</comment>
<dbReference type="Pfam" id="PF07896">
    <property type="entry name" value="DUF1674"/>
    <property type="match status" value="1"/>
</dbReference>
<proteinExistence type="inferred from homology"/>
<dbReference type="RefSeq" id="WP_115937742.1">
    <property type="nucleotide sequence ID" value="NZ_QRDW01000008.1"/>
</dbReference>